<keyword evidence="1" id="KW-0732">Signal</keyword>
<reference evidence="2 3" key="1">
    <citation type="submission" date="2020-09" db="EMBL/GenBank/DDBJ databases">
        <title>Characterization of Paenibacillus peoriae strain ZF390 with broad-spectrum antimicrobial activity as a potential biocontrol agent.</title>
        <authorList>
            <person name="Li L."/>
            <person name="Zhao Y."/>
            <person name="Li B."/>
            <person name="Xie X."/>
        </authorList>
    </citation>
    <scope>NUCLEOTIDE SEQUENCE [LARGE SCALE GENOMIC DNA]</scope>
    <source>
        <strain evidence="2 3">ZF390</strain>
    </source>
</reference>
<accession>A0A7H0Y254</accession>
<sequence length="265" mass="28883">MSNVITKNAKVLLVCFFSMIFMSSTVSADTSSGYYETPTINGYNYSFTSEVWIRYPTTGHTIEAVGFVKANKGVPAGYMGVQARLFDESGTMKTSSSMAYNDNDGNLTNYAYSPRLTSKGVYYAQSKAAFYYGSGYTSFVGYRSPNQTFSSTNSQISDKNSKEVEDLLSKTQYAVNSNGETYGSALSANTIGDEPKLISAEGTNGVKGYIRSEDLTPNVSSIEEAIKQTGKNGDSRTIPLYDVEGKKAIGEFEIVSNYEFKDSAK</sequence>
<organism evidence="2 3">
    <name type="scientific">Paenibacillus peoriae</name>
    <dbReference type="NCBI Taxonomy" id="59893"/>
    <lineage>
        <taxon>Bacteria</taxon>
        <taxon>Bacillati</taxon>
        <taxon>Bacillota</taxon>
        <taxon>Bacilli</taxon>
        <taxon>Bacillales</taxon>
        <taxon>Paenibacillaceae</taxon>
        <taxon>Paenibacillus</taxon>
    </lineage>
</organism>
<evidence type="ECO:0000256" key="1">
    <source>
        <dbReference type="SAM" id="SignalP"/>
    </source>
</evidence>
<evidence type="ECO:0000313" key="2">
    <source>
        <dbReference type="EMBL" id="QNR65162.1"/>
    </source>
</evidence>
<name>A0A7H0Y254_9BACL</name>
<protein>
    <submittedName>
        <fullName evidence="2">Peptidase</fullName>
    </submittedName>
</protein>
<dbReference type="AlphaFoldDB" id="A0A7H0Y254"/>
<feature type="signal peptide" evidence="1">
    <location>
        <begin position="1"/>
        <end position="28"/>
    </location>
</feature>
<proteinExistence type="predicted"/>
<gene>
    <name evidence="2" type="ORF">IAQ67_14695</name>
</gene>
<feature type="chain" id="PRO_5028941198" evidence="1">
    <location>
        <begin position="29"/>
        <end position="265"/>
    </location>
</feature>
<dbReference type="Proteomes" id="UP000516384">
    <property type="component" value="Chromosome"/>
</dbReference>
<dbReference type="EMBL" id="CP061172">
    <property type="protein sequence ID" value="QNR65162.1"/>
    <property type="molecule type" value="Genomic_DNA"/>
</dbReference>
<evidence type="ECO:0000313" key="3">
    <source>
        <dbReference type="Proteomes" id="UP000516384"/>
    </source>
</evidence>